<dbReference type="AlphaFoldDB" id="A0A840RGW4"/>
<evidence type="ECO:0000313" key="1">
    <source>
        <dbReference type="EMBL" id="MBB5192297.1"/>
    </source>
</evidence>
<dbReference type="Gene3D" id="3.30.420.10">
    <property type="entry name" value="Ribonuclease H-like superfamily/Ribonuclease H"/>
    <property type="match status" value="1"/>
</dbReference>
<dbReference type="GO" id="GO:0003676">
    <property type="term" value="F:nucleic acid binding"/>
    <property type="evidence" value="ECO:0007669"/>
    <property type="project" value="InterPro"/>
</dbReference>
<sequence length="165" mass="18757">MLLLMDTEFTDFVDRELISIALVSEDGHKELYLEVQDFDRAKCNGFVQSVVWAQLGRDHSAVVRKNDLREQISTWFAELPAEITVACDSQHDRDLLRQVLGGTYPANLTAWFDLRPLLETEVFERAVNEYHEAGHPQHHALHDARASRAGWLAWVKANNAGEDAS</sequence>
<proteinExistence type="predicted"/>
<gene>
    <name evidence="1" type="ORF">HNQ50_003038</name>
</gene>
<reference evidence="1 2" key="1">
    <citation type="submission" date="2020-08" db="EMBL/GenBank/DDBJ databases">
        <title>Genomic Encyclopedia of Type Strains, Phase IV (KMG-IV): sequencing the most valuable type-strain genomes for metagenomic binning, comparative biology and taxonomic classification.</title>
        <authorList>
            <person name="Goeker M."/>
        </authorList>
    </citation>
    <scope>NUCLEOTIDE SEQUENCE [LARGE SCALE GENOMIC DNA]</scope>
    <source>
        <strain evidence="1 2">DSM 18233</strain>
    </source>
</reference>
<keyword evidence="2" id="KW-1185">Reference proteome</keyword>
<protein>
    <submittedName>
        <fullName evidence="1">Spore maturation protein CgeB</fullName>
    </submittedName>
</protein>
<name>A0A840RGW4_9NEIS</name>
<accession>A0A840RGW4</accession>
<organism evidence="1 2">
    <name type="scientific">Silvimonas terrae</name>
    <dbReference type="NCBI Taxonomy" id="300266"/>
    <lineage>
        <taxon>Bacteria</taxon>
        <taxon>Pseudomonadati</taxon>
        <taxon>Pseudomonadota</taxon>
        <taxon>Betaproteobacteria</taxon>
        <taxon>Neisseriales</taxon>
        <taxon>Chitinibacteraceae</taxon>
        <taxon>Silvimonas</taxon>
    </lineage>
</organism>
<dbReference type="SUPFAM" id="SSF53098">
    <property type="entry name" value="Ribonuclease H-like"/>
    <property type="match status" value="1"/>
</dbReference>
<dbReference type="RefSeq" id="WP_184101971.1">
    <property type="nucleotide sequence ID" value="NZ_JACHHN010000006.1"/>
</dbReference>
<dbReference type="InterPro" id="IPR036397">
    <property type="entry name" value="RNaseH_sf"/>
</dbReference>
<dbReference type="EMBL" id="JACHHN010000006">
    <property type="protein sequence ID" value="MBB5192297.1"/>
    <property type="molecule type" value="Genomic_DNA"/>
</dbReference>
<comment type="caution">
    <text evidence="1">The sequence shown here is derived from an EMBL/GenBank/DDBJ whole genome shotgun (WGS) entry which is preliminary data.</text>
</comment>
<dbReference type="Proteomes" id="UP000543030">
    <property type="component" value="Unassembled WGS sequence"/>
</dbReference>
<dbReference type="InterPro" id="IPR012337">
    <property type="entry name" value="RNaseH-like_sf"/>
</dbReference>
<evidence type="ECO:0000313" key="2">
    <source>
        <dbReference type="Proteomes" id="UP000543030"/>
    </source>
</evidence>